<feature type="compositionally biased region" description="Acidic residues" evidence="3">
    <location>
        <begin position="188"/>
        <end position="204"/>
    </location>
</feature>
<dbReference type="EMBL" id="JAMWBK010000011">
    <property type="protein sequence ID" value="KAJ8901455.1"/>
    <property type="molecule type" value="Genomic_DNA"/>
</dbReference>
<dbReference type="GO" id="GO:0016251">
    <property type="term" value="F:RNA polymerase II general transcription initiation factor activity"/>
    <property type="evidence" value="ECO:0007669"/>
    <property type="project" value="TreeGrafter"/>
</dbReference>
<organism evidence="5 6">
    <name type="scientific">Rhodosorus marinus</name>
    <dbReference type="NCBI Taxonomy" id="101924"/>
    <lineage>
        <taxon>Eukaryota</taxon>
        <taxon>Rhodophyta</taxon>
        <taxon>Stylonematophyceae</taxon>
        <taxon>Stylonematales</taxon>
        <taxon>Stylonemataceae</taxon>
        <taxon>Rhodosorus</taxon>
    </lineage>
</organism>
<sequence>MGRRKVASAFPPARIKKIMQADEDVGKIATSTPVLVSKALELIIEDLMRKSAAIAEERSSKSITPQHLKECVTREESYDFLRETFSKVPELGPLQEKKPVKKTVKRERSSVPSDPSLKKKRGRPPKMETEMKHNKDALDSSAKSLPKPSPSVQEVKDSEPVKEMSEETRQAAVARGLALAEGKAKAQEEDEEDYDDEEEEEENEEKQAGEGNEEVISSGHVMSPLARKEHFPKADAANDGTTVTVGSKEEATDVFEPMELDKRDGRGAEDREEGAKDSTAVDAEMRDEEPSETEETGVTDSSNHTTNQKRISVQSLIM</sequence>
<dbReference type="PANTHER" id="PTHR10252">
    <property type="entry name" value="HISTONE-LIKE TRANSCRIPTION FACTOR CCAAT-RELATED"/>
    <property type="match status" value="1"/>
</dbReference>
<protein>
    <recommendedName>
        <fullName evidence="4">Transcription factor CBF/NF-Y/archaeal histone domain-containing protein</fullName>
    </recommendedName>
</protein>
<comment type="subcellular location">
    <subcellularLocation>
        <location evidence="1">Nucleus</location>
    </subcellularLocation>
</comment>
<dbReference type="GO" id="GO:0046982">
    <property type="term" value="F:protein heterodimerization activity"/>
    <property type="evidence" value="ECO:0007669"/>
    <property type="project" value="InterPro"/>
</dbReference>
<feature type="compositionally biased region" description="Basic and acidic residues" evidence="3">
    <location>
        <begin position="154"/>
        <end position="169"/>
    </location>
</feature>
<dbReference type="Proteomes" id="UP001157974">
    <property type="component" value="Unassembled WGS sequence"/>
</dbReference>
<accession>A0AAV8UG37</accession>
<dbReference type="CDD" id="cd22906">
    <property type="entry name" value="HFD_DRAP1"/>
    <property type="match status" value="1"/>
</dbReference>
<dbReference type="InterPro" id="IPR003958">
    <property type="entry name" value="CBFA_NFYB_domain"/>
</dbReference>
<dbReference type="Pfam" id="PF00808">
    <property type="entry name" value="CBFD_NFYB_HMF"/>
    <property type="match status" value="1"/>
</dbReference>
<feature type="compositionally biased region" description="Basic and acidic residues" evidence="3">
    <location>
        <begin position="259"/>
        <end position="276"/>
    </location>
</feature>
<dbReference type="PANTHER" id="PTHR10252:SF5">
    <property type="entry name" value="DR1-ASSOCIATED COREPRESSOR"/>
    <property type="match status" value="1"/>
</dbReference>
<proteinExistence type="predicted"/>
<feature type="compositionally biased region" description="Basic and acidic residues" evidence="3">
    <location>
        <begin position="125"/>
        <end position="138"/>
    </location>
</feature>
<feature type="compositionally biased region" description="Polar residues" evidence="3">
    <location>
        <begin position="298"/>
        <end position="318"/>
    </location>
</feature>
<keyword evidence="6" id="KW-1185">Reference proteome</keyword>
<name>A0AAV8UG37_9RHOD</name>
<dbReference type="SUPFAM" id="SSF47113">
    <property type="entry name" value="Histone-fold"/>
    <property type="match status" value="1"/>
</dbReference>
<dbReference type="Pfam" id="PF02178">
    <property type="entry name" value="AT_hook"/>
    <property type="match status" value="1"/>
</dbReference>
<gene>
    <name evidence="5" type="ORF">NDN08_007301</name>
</gene>
<comment type="caution">
    <text evidence="5">The sequence shown here is derived from an EMBL/GenBank/DDBJ whole genome shotgun (WGS) entry which is preliminary data.</text>
</comment>
<evidence type="ECO:0000256" key="1">
    <source>
        <dbReference type="ARBA" id="ARBA00004123"/>
    </source>
</evidence>
<dbReference type="InterPro" id="IPR050568">
    <property type="entry name" value="Transcr_DNA_Rep_Reg"/>
</dbReference>
<evidence type="ECO:0000313" key="6">
    <source>
        <dbReference type="Proteomes" id="UP001157974"/>
    </source>
</evidence>
<dbReference type="GO" id="GO:0001046">
    <property type="term" value="F:core promoter sequence-specific DNA binding"/>
    <property type="evidence" value="ECO:0007669"/>
    <property type="project" value="TreeGrafter"/>
</dbReference>
<evidence type="ECO:0000256" key="3">
    <source>
        <dbReference type="SAM" id="MobiDB-lite"/>
    </source>
</evidence>
<evidence type="ECO:0000259" key="4">
    <source>
        <dbReference type="Pfam" id="PF00808"/>
    </source>
</evidence>
<dbReference type="Gene3D" id="1.10.20.10">
    <property type="entry name" value="Histone, subunit A"/>
    <property type="match status" value="1"/>
</dbReference>
<evidence type="ECO:0000313" key="5">
    <source>
        <dbReference type="EMBL" id="KAJ8901455.1"/>
    </source>
</evidence>
<reference evidence="5 6" key="1">
    <citation type="journal article" date="2023" name="Nat. Commun.">
        <title>Origin of minicircular mitochondrial genomes in red algae.</title>
        <authorList>
            <person name="Lee Y."/>
            <person name="Cho C.H."/>
            <person name="Lee Y.M."/>
            <person name="Park S.I."/>
            <person name="Yang J.H."/>
            <person name="West J.A."/>
            <person name="Bhattacharya D."/>
            <person name="Yoon H.S."/>
        </authorList>
    </citation>
    <scope>NUCLEOTIDE SEQUENCE [LARGE SCALE GENOMIC DNA]</scope>
    <source>
        <strain evidence="5 6">CCMP1338</strain>
        <tissue evidence="5">Whole cell</tissue>
    </source>
</reference>
<dbReference type="InterPro" id="IPR009072">
    <property type="entry name" value="Histone-fold"/>
</dbReference>
<feature type="region of interest" description="Disordered" evidence="3">
    <location>
        <begin position="89"/>
        <end position="318"/>
    </location>
</feature>
<evidence type="ECO:0000256" key="2">
    <source>
        <dbReference type="ARBA" id="ARBA00023242"/>
    </source>
</evidence>
<dbReference type="InterPro" id="IPR017956">
    <property type="entry name" value="AT_hook_DNA-bd_motif"/>
</dbReference>
<feature type="domain" description="Transcription factor CBF/NF-Y/archaeal histone" evidence="4">
    <location>
        <begin position="10"/>
        <end position="72"/>
    </location>
</feature>
<dbReference type="AlphaFoldDB" id="A0AAV8UG37"/>
<dbReference type="GO" id="GO:0005634">
    <property type="term" value="C:nucleus"/>
    <property type="evidence" value="ECO:0007669"/>
    <property type="project" value="UniProtKB-SubCell"/>
</dbReference>
<feature type="compositionally biased region" description="Acidic residues" evidence="3">
    <location>
        <begin position="285"/>
        <end position="297"/>
    </location>
</feature>
<keyword evidence="2" id="KW-0539">Nucleus</keyword>